<evidence type="ECO:0000313" key="2">
    <source>
        <dbReference type="Proteomes" id="UP000663722"/>
    </source>
</evidence>
<organism evidence="1 2">
    <name type="scientific">Desulfonema magnum</name>
    <dbReference type="NCBI Taxonomy" id="45655"/>
    <lineage>
        <taxon>Bacteria</taxon>
        <taxon>Pseudomonadati</taxon>
        <taxon>Thermodesulfobacteriota</taxon>
        <taxon>Desulfobacteria</taxon>
        <taxon>Desulfobacterales</taxon>
        <taxon>Desulfococcaceae</taxon>
        <taxon>Desulfonema</taxon>
    </lineage>
</organism>
<proteinExistence type="predicted"/>
<sequence length="69" mass="7900">MKISGPPKGGLFLPDRWKQAGISRAVSKYRESLSYECFIAALREARHLPKTDSCFRRNDKLFIRIGSKT</sequence>
<dbReference type="KEGG" id="dmm:dnm_091170"/>
<gene>
    <name evidence="1" type="ORF">dnm_091170</name>
</gene>
<evidence type="ECO:0000313" key="1">
    <source>
        <dbReference type="EMBL" id="QTA93022.1"/>
    </source>
</evidence>
<reference evidence="1" key="1">
    <citation type="journal article" date="2021" name="Microb. Physiol.">
        <title>Proteogenomic Insights into the Physiology of Marine, Sulfate-Reducing, Filamentous Desulfonema limicola and Desulfonema magnum.</title>
        <authorList>
            <person name="Schnaars V."/>
            <person name="Wohlbrand L."/>
            <person name="Scheve S."/>
            <person name="Hinrichs C."/>
            <person name="Reinhardt R."/>
            <person name="Rabus R."/>
        </authorList>
    </citation>
    <scope>NUCLEOTIDE SEQUENCE</scope>
    <source>
        <strain evidence="1">4be13</strain>
    </source>
</reference>
<keyword evidence="2" id="KW-1185">Reference proteome</keyword>
<name>A0A975BX79_9BACT</name>
<dbReference type="AlphaFoldDB" id="A0A975BX79"/>
<dbReference type="EMBL" id="CP061800">
    <property type="protein sequence ID" value="QTA93022.1"/>
    <property type="molecule type" value="Genomic_DNA"/>
</dbReference>
<accession>A0A975BX79</accession>
<protein>
    <submittedName>
        <fullName evidence="1">Uncharacterized protein</fullName>
    </submittedName>
</protein>
<dbReference type="Proteomes" id="UP000663722">
    <property type="component" value="Chromosome"/>
</dbReference>